<organism evidence="1 2">
    <name type="scientific">Inhella proteolytica</name>
    <dbReference type="NCBI Taxonomy" id="2795029"/>
    <lineage>
        <taxon>Bacteria</taxon>
        <taxon>Pseudomonadati</taxon>
        <taxon>Pseudomonadota</taxon>
        <taxon>Betaproteobacteria</taxon>
        <taxon>Burkholderiales</taxon>
        <taxon>Sphaerotilaceae</taxon>
        <taxon>Inhella</taxon>
    </lineage>
</organism>
<dbReference type="Proteomes" id="UP000613266">
    <property type="component" value="Unassembled WGS sequence"/>
</dbReference>
<name>A0A931NHP9_9BURK</name>
<proteinExistence type="predicted"/>
<gene>
    <name evidence="1" type="ORF">I7X39_07475</name>
</gene>
<reference evidence="1" key="1">
    <citation type="submission" date="2020-12" db="EMBL/GenBank/DDBJ databases">
        <title>The genome sequence of Inhella sp. 1Y17.</title>
        <authorList>
            <person name="Liu Y."/>
        </authorList>
    </citation>
    <scope>NUCLEOTIDE SEQUENCE</scope>
    <source>
        <strain evidence="1">1Y17</strain>
    </source>
</reference>
<dbReference type="AlphaFoldDB" id="A0A931NHP9"/>
<evidence type="ECO:0000313" key="1">
    <source>
        <dbReference type="EMBL" id="MBH9576740.1"/>
    </source>
</evidence>
<sequence length="305" mass="32832">MLQTPQEVDPAVIWGIPNTGSVQLRPHGLAEAGSIYPACDGRRFLATVGGGEAYFIQVEALPSERWKEGRLFKQSAFYFGADVGGFSGTSRILNVKLAATKSVLSDFLDIYLGCMAVAGGPTAMAITGMNLVVAGGKIKRNYSLYCDALEAFVGNDMELRRLMPTFHEQVYVGLFLGRIESDLTGKAKEMAAGAIPAPKAVKGLIGVFLGKVGEDALTSLLKTVKDLINEVLIKTIDHVLAKKPALSEDQIRLLAVHHVVPMINKVSRVAMREDRAKEIVREAVRNAAAVKPRLQKIAAAIEAMG</sequence>
<keyword evidence="2" id="KW-1185">Reference proteome</keyword>
<protein>
    <submittedName>
        <fullName evidence="1">Uncharacterized protein</fullName>
    </submittedName>
</protein>
<accession>A0A931NHP9</accession>
<dbReference type="EMBL" id="JAEDAK010000004">
    <property type="protein sequence ID" value="MBH9576740.1"/>
    <property type="molecule type" value="Genomic_DNA"/>
</dbReference>
<dbReference type="RefSeq" id="WP_198110356.1">
    <property type="nucleotide sequence ID" value="NZ_JAEDAK010000004.1"/>
</dbReference>
<comment type="caution">
    <text evidence="1">The sequence shown here is derived from an EMBL/GenBank/DDBJ whole genome shotgun (WGS) entry which is preliminary data.</text>
</comment>
<evidence type="ECO:0000313" key="2">
    <source>
        <dbReference type="Proteomes" id="UP000613266"/>
    </source>
</evidence>